<feature type="transmembrane region" description="Helical" evidence="1">
    <location>
        <begin position="16"/>
        <end position="34"/>
    </location>
</feature>
<keyword evidence="1" id="KW-1133">Transmembrane helix</keyword>
<keyword evidence="1" id="KW-0812">Transmembrane</keyword>
<dbReference type="OrthoDB" id="6896at2157"/>
<accession>A0A2H1EER5</accession>
<sequence length="84" mass="9622">MGAHNNIHVPKESWPAFLWYAIEFFVVLAAGLEISLNSMDYFKKMGLGDPMSTWAFWGMVGVVFLAYYILVRPLILRKPILSKI</sequence>
<evidence type="ECO:0000256" key="1">
    <source>
        <dbReference type="SAM" id="Phobius"/>
    </source>
</evidence>
<reference evidence="3" key="1">
    <citation type="submission" date="2016-12" db="EMBL/GenBank/DDBJ databases">
        <authorList>
            <person name="Herbold C."/>
        </authorList>
    </citation>
    <scope>NUCLEOTIDE SEQUENCE [LARGE SCALE GENOMIC DNA]</scope>
</reference>
<evidence type="ECO:0000313" key="2">
    <source>
        <dbReference type="EMBL" id="SHO43379.1"/>
    </source>
</evidence>
<dbReference type="Proteomes" id="UP000232412">
    <property type="component" value="Unassembled WGS sequence"/>
</dbReference>
<dbReference type="RefSeq" id="WP_101009104.1">
    <property type="nucleotide sequence ID" value="NZ_FRFC01000003.1"/>
</dbReference>
<protein>
    <submittedName>
        <fullName evidence="2">Uncharacterized protein</fullName>
    </submittedName>
</protein>
<feature type="transmembrane region" description="Helical" evidence="1">
    <location>
        <begin position="54"/>
        <end position="75"/>
    </location>
</feature>
<keyword evidence="3" id="KW-1185">Reference proteome</keyword>
<dbReference type="AlphaFoldDB" id="A0A2H1EER5"/>
<gene>
    <name evidence="2" type="ORF">NSIN_20038</name>
</gene>
<name>A0A2H1EER5_9ARCH</name>
<evidence type="ECO:0000313" key="3">
    <source>
        <dbReference type="Proteomes" id="UP000232412"/>
    </source>
</evidence>
<dbReference type="EMBL" id="FRFC01000003">
    <property type="protein sequence ID" value="SHO43379.1"/>
    <property type="molecule type" value="Genomic_DNA"/>
</dbReference>
<proteinExistence type="predicted"/>
<organism evidence="2 3">
    <name type="scientific">Nitrosotalea sinensis</name>
    <dbReference type="NCBI Taxonomy" id="1499975"/>
    <lineage>
        <taxon>Archaea</taxon>
        <taxon>Nitrososphaerota</taxon>
        <taxon>Nitrososphaeria</taxon>
        <taxon>Nitrosotaleales</taxon>
        <taxon>Nitrosotaleaceae</taxon>
        <taxon>Nitrosotalea</taxon>
    </lineage>
</organism>
<keyword evidence="1" id="KW-0472">Membrane</keyword>